<organism evidence="3 4">
    <name type="scientific">Actinomycetospora atypica</name>
    <dbReference type="NCBI Taxonomy" id="1290095"/>
    <lineage>
        <taxon>Bacteria</taxon>
        <taxon>Bacillati</taxon>
        <taxon>Actinomycetota</taxon>
        <taxon>Actinomycetes</taxon>
        <taxon>Pseudonocardiales</taxon>
        <taxon>Pseudonocardiaceae</taxon>
        <taxon>Actinomycetospora</taxon>
    </lineage>
</organism>
<dbReference type="EMBL" id="JBHSIV010000055">
    <property type="protein sequence ID" value="MFC5066048.1"/>
    <property type="molecule type" value="Genomic_DNA"/>
</dbReference>
<protein>
    <submittedName>
        <fullName evidence="3">FmdB family zinc ribbon protein</fullName>
    </submittedName>
</protein>
<evidence type="ECO:0000256" key="1">
    <source>
        <dbReference type="SAM" id="MobiDB-lite"/>
    </source>
</evidence>
<feature type="region of interest" description="Disordered" evidence="1">
    <location>
        <begin position="58"/>
        <end position="89"/>
    </location>
</feature>
<dbReference type="Pfam" id="PF09723">
    <property type="entry name" value="Zn_ribbon_8"/>
    <property type="match status" value="1"/>
</dbReference>
<name>A0ABV9YX47_9PSEU</name>
<accession>A0ABV9YX47</accession>
<comment type="caution">
    <text evidence="3">The sequence shown here is derived from an EMBL/GenBank/DDBJ whole genome shotgun (WGS) entry which is preliminary data.</text>
</comment>
<sequence>MPTYVFRCPSCGDFEAFRTMAAVGPGAPCPECDRDAPRRMTAPGLNTGGPSHAAVAAHERSAHAPGVVTAPPSAPARPADPRHARLPRP</sequence>
<dbReference type="Proteomes" id="UP001595947">
    <property type="component" value="Unassembled WGS sequence"/>
</dbReference>
<evidence type="ECO:0000259" key="2">
    <source>
        <dbReference type="SMART" id="SM00834"/>
    </source>
</evidence>
<dbReference type="InterPro" id="IPR013429">
    <property type="entry name" value="Regulatory_FmdB_Zinc_ribbon"/>
</dbReference>
<dbReference type="SMART" id="SM00834">
    <property type="entry name" value="CxxC_CXXC_SSSS"/>
    <property type="match status" value="1"/>
</dbReference>
<reference evidence="4" key="1">
    <citation type="journal article" date="2019" name="Int. J. Syst. Evol. Microbiol.">
        <title>The Global Catalogue of Microorganisms (GCM) 10K type strain sequencing project: providing services to taxonomists for standard genome sequencing and annotation.</title>
        <authorList>
            <consortium name="The Broad Institute Genomics Platform"/>
            <consortium name="The Broad Institute Genome Sequencing Center for Infectious Disease"/>
            <person name="Wu L."/>
            <person name="Ma J."/>
        </authorList>
    </citation>
    <scope>NUCLEOTIDE SEQUENCE [LARGE SCALE GENOMIC DNA]</scope>
    <source>
        <strain evidence="4">CGMCC 4.7093</strain>
    </source>
</reference>
<gene>
    <name evidence="3" type="ORF">ACFPBZ_27820</name>
</gene>
<dbReference type="RefSeq" id="WP_378039365.1">
    <property type="nucleotide sequence ID" value="NZ_JBHSIV010000055.1"/>
</dbReference>
<keyword evidence="4" id="KW-1185">Reference proteome</keyword>
<evidence type="ECO:0000313" key="3">
    <source>
        <dbReference type="EMBL" id="MFC5066048.1"/>
    </source>
</evidence>
<evidence type="ECO:0000313" key="4">
    <source>
        <dbReference type="Proteomes" id="UP001595947"/>
    </source>
</evidence>
<proteinExistence type="predicted"/>
<feature type="domain" description="Putative regulatory protein FmdB zinc ribbon" evidence="2">
    <location>
        <begin position="1"/>
        <end position="41"/>
    </location>
</feature>
<dbReference type="NCBIfam" id="TIGR02605">
    <property type="entry name" value="CxxC_CxxC_SSSS"/>
    <property type="match status" value="1"/>
</dbReference>